<dbReference type="CDD" id="cd01597">
    <property type="entry name" value="pCLME"/>
    <property type="match status" value="1"/>
</dbReference>
<protein>
    <submittedName>
        <fullName evidence="3">Adenylosuccinate lyase family protein</fullName>
    </submittedName>
</protein>
<dbReference type="GO" id="GO:0016829">
    <property type="term" value="F:lyase activity"/>
    <property type="evidence" value="ECO:0007669"/>
    <property type="project" value="UniProtKB-KW"/>
</dbReference>
<evidence type="ECO:0000259" key="2">
    <source>
        <dbReference type="Pfam" id="PF00206"/>
    </source>
</evidence>
<dbReference type="PANTHER" id="PTHR43172:SF2">
    <property type="entry name" value="ADENYLOSUCCINATE LYASE C-TERMINAL DOMAIN-CONTAINING PROTEIN"/>
    <property type="match status" value="1"/>
</dbReference>
<proteinExistence type="inferred from homology"/>
<dbReference type="RefSeq" id="WP_303552158.1">
    <property type="nucleotide sequence ID" value="NZ_JAUOPG010000013.1"/>
</dbReference>
<dbReference type="InterPro" id="IPR022761">
    <property type="entry name" value="Fumarate_lyase_N"/>
</dbReference>
<dbReference type="InterPro" id="IPR020557">
    <property type="entry name" value="Fumarate_lyase_CS"/>
</dbReference>
<sequence>MIQVTPFDSALFNPLLSDNEAGYYLNDQAFIKAMLSVESALAIAQAKAGLIPTEAATAITNVAENLEISPATLAQGTASAGVPVPALVAAIKAQLPPEQAKWVHFGATSQDIVDTALILTIRSLLDIIEQRIKHSLSHLRDLAQTHENTLIAGRTRTQQAVPMSFGFKVAEWANPLLRQLARLDEMKPRILKTQLGGAVGTLAAMGEKADEVGLHFADTLTLERGDNWHTQRDSLVECSSWLSVTTGLLGKMAQDWLWLSSTECGEIRFTNGGGSSTMPQKCNPVNAEVIVAMMRLNAGWCGQMHQAMLHEHERSGSQWTQEWFILPQQLLATVVAARHSIDALDHIVINREQMLRNLGAFNGVIYAEAATFELAKTMGRDKASELVKAASKTAITGSEHLFTLIAQESGQQLDIETMQAALLKAGATTPWLARIIGSINQICP</sequence>
<comment type="similarity">
    <text evidence="1">Belongs to the class-II fumarase/aspartase family.</text>
</comment>
<dbReference type="PROSITE" id="PS00163">
    <property type="entry name" value="FUMARATE_LYASES"/>
    <property type="match status" value="1"/>
</dbReference>
<gene>
    <name evidence="3" type="ORF">Q4490_16470</name>
</gene>
<evidence type="ECO:0000313" key="4">
    <source>
        <dbReference type="Proteomes" id="UP001169862"/>
    </source>
</evidence>
<dbReference type="EMBL" id="JAUOPG010000013">
    <property type="protein sequence ID" value="MDO6455158.1"/>
    <property type="molecule type" value="Genomic_DNA"/>
</dbReference>
<organism evidence="3 4">
    <name type="scientific">Neptunomonas phycophila</name>
    <dbReference type="NCBI Taxonomy" id="1572645"/>
    <lineage>
        <taxon>Bacteria</taxon>
        <taxon>Pseudomonadati</taxon>
        <taxon>Pseudomonadota</taxon>
        <taxon>Gammaproteobacteria</taxon>
        <taxon>Oceanospirillales</taxon>
        <taxon>Oceanospirillaceae</taxon>
        <taxon>Neptunomonas</taxon>
    </lineage>
</organism>
<dbReference type="PANTHER" id="PTHR43172">
    <property type="entry name" value="ADENYLOSUCCINATE LYASE"/>
    <property type="match status" value="1"/>
</dbReference>
<evidence type="ECO:0000313" key="3">
    <source>
        <dbReference type="EMBL" id="MDO6455158.1"/>
    </source>
</evidence>
<comment type="caution">
    <text evidence="3">The sequence shown here is derived from an EMBL/GenBank/DDBJ whole genome shotgun (WGS) entry which is preliminary data.</text>
</comment>
<keyword evidence="3" id="KW-0456">Lyase</keyword>
<dbReference type="PRINTS" id="PR00149">
    <property type="entry name" value="FUMRATELYASE"/>
</dbReference>
<dbReference type="SUPFAM" id="SSF48557">
    <property type="entry name" value="L-aspartase-like"/>
    <property type="match status" value="1"/>
</dbReference>
<dbReference type="AlphaFoldDB" id="A0AAW7XLK7"/>
<evidence type="ECO:0000256" key="1">
    <source>
        <dbReference type="ARBA" id="ARBA00034772"/>
    </source>
</evidence>
<dbReference type="InterPro" id="IPR000362">
    <property type="entry name" value="Fumarate_lyase_fam"/>
</dbReference>
<reference evidence="3" key="1">
    <citation type="submission" date="2023-07" db="EMBL/GenBank/DDBJ databases">
        <title>Genome content predicts the carbon catabolic preferences of heterotrophic bacteria.</title>
        <authorList>
            <person name="Gralka M."/>
        </authorList>
    </citation>
    <scope>NUCLEOTIDE SEQUENCE</scope>
    <source>
        <strain evidence="3">I2M16</strain>
    </source>
</reference>
<dbReference type="Gene3D" id="1.20.200.10">
    <property type="entry name" value="Fumarase/aspartase (Central domain)"/>
    <property type="match status" value="1"/>
</dbReference>
<name>A0AAW7XLK7_9GAMM</name>
<dbReference type="Proteomes" id="UP001169862">
    <property type="component" value="Unassembled WGS sequence"/>
</dbReference>
<dbReference type="PRINTS" id="PR00145">
    <property type="entry name" value="ARGSUCLYASE"/>
</dbReference>
<dbReference type="Pfam" id="PF00206">
    <property type="entry name" value="Lyase_1"/>
    <property type="match status" value="1"/>
</dbReference>
<dbReference type="Gene3D" id="1.10.40.30">
    <property type="entry name" value="Fumarase/aspartase (C-terminal domain)"/>
    <property type="match status" value="1"/>
</dbReference>
<accession>A0AAW7XLK7</accession>
<dbReference type="InterPro" id="IPR008948">
    <property type="entry name" value="L-Aspartase-like"/>
</dbReference>
<feature type="domain" description="Fumarate lyase N-terminal" evidence="2">
    <location>
        <begin position="28"/>
        <end position="293"/>
    </location>
</feature>